<gene>
    <name evidence="1" type="ORF">DSTB1V02_LOCUS14885</name>
</gene>
<keyword evidence="2" id="KW-1185">Reference proteome</keyword>
<dbReference type="InterPro" id="IPR009558">
    <property type="entry name" value="DUF1175"/>
</dbReference>
<dbReference type="Proteomes" id="UP000677054">
    <property type="component" value="Unassembled WGS sequence"/>
</dbReference>
<dbReference type="EMBL" id="LR917717">
    <property type="protein sequence ID" value="CAD7255140.1"/>
    <property type="molecule type" value="Genomic_DNA"/>
</dbReference>
<protein>
    <submittedName>
        <fullName evidence="1">Uncharacterized protein</fullName>
    </submittedName>
</protein>
<feature type="non-terminal residue" evidence="1">
    <location>
        <position position="1"/>
    </location>
</feature>
<dbReference type="Pfam" id="PF06672">
    <property type="entry name" value="DUF1175"/>
    <property type="match status" value="1"/>
</dbReference>
<evidence type="ECO:0000313" key="2">
    <source>
        <dbReference type="Proteomes" id="UP000677054"/>
    </source>
</evidence>
<feature type="non-terminal residue" evidence="1">
    <location>
        <position position="248"/>
    </location>
</feature>
<name>A0A7R9FUC0_9CRUS</name>
<reference evidence="1" key="1">
    <citation type="submission" date="2020-11" db="EMBL/GenBank/DDBJ databases">
        <authorList>
            <person name="Tran Van P."/>
        </authorList>
    </citation>
    <scope>NUCLEOTIDE SEQUENCE</scope>
</reference>
<dbReference type="AlphaFoldDB" id="A0A7R9FUC0"/>
<evidence type="ECO:0000313" key="1">
    <source>
        <dbReference type="EMBL" id="CAD7255140.1"/>
    </source>
</evidence>
<accession>A0A7R9FUC0</accession>
<dbReference type="EMBL" id="CAJPEV010018199">
    <property type="protein sequence ID" value="CAG0907635.1"/>
    <property type="molecule type" value="Genomic_DNA"/>
</dbReference>
<sequence>AAAPDDRVNALEKTPAQGRGLAFLQRNSALEGYDATMGYNGQVIYFSANMTLVKQVAEQPEGPSRRTFLQLGGGALGLGLFSAPARALQADDTFDTVQTDGELLTSAQAQAFRQWFSLIVAQQFRRGPTPRWLQRDCAGLVRFACSQALRRHDESWLKANGFWGRPTPPEVGLQKKQMKWGQLWQRVDGSQGNWVGALELVQANTHWVGKELNRALTADLLFFDQGDAQHLMIWMGNYIAYHNGSHSA</sequence>
<proteinExistence type="predicted"/>
<organism evidence="1">
    <name type="scientific">Darwinula stevensoni</name>
    <dbReference type="NCBI Taxonomy" id="69355"/>
    <lineage>
        <taxon>Eukaryota</taxon>
        <taxon>Metazoa</taxon>
        <taxon>Ecdysozoa</taxon>
        <taxon>Arthropoda</taxon>
        <taxon>Crustacea</taxon>
        <taxon>Oligostraca</taxon>
        <taxon>Ostracoda</taxon>
        <taxon>Podocopa</taxon>
        <taxon>Podocopida</taxon>
        <taxon>Darwinulocopina</taxon>
        <taxon>Darwinuloidea</taxon>
        <taxon>Darwinulidae</taxon>
        <taxon>Darwinula</taxon>
    </lineage>
</organism>